<dbReference type="EMBL" id="CM007657">
    <property type="protein sequence ID" value="ONH97527.1"/>
    <property type="molecule type" value="Genomic_DNA"/>
</dbReference>
<sequence length="51" mass="5610">MAGTRMKGILSSLWLERNCLHTDCGSNILTGCIERLLIFSIKGAPNKYLVA</sequence>
<keyword evidence="2" id="KW-1185">Reference proteome</keyword>
<evidence type="ECO:0000313" key="1">
    <source>
        <dbReference type="EMBL" id="ONH97527.1"/>
    </source>
</evidence>
<reference evidence="1 2" key="1">
    <citation type="journal article" date="2013" name="Nat. Genet.">
        <title>The high-quality draft genome of peach (Prunus persica) identifies unique patterns of genetic diversity, domestication and genome evolution.</title>
        <authorList>
            <consortium name="International Peach Genome Initiative"/>
            <person name="Verde I."/>
            <person name="Abbott A.G."/>
            <person name="Scalabrin S."/>
            <person name="Jung S."/>
            <person name="Shu S."/>
            <person name="Marroni F."/>
            <person name="Zhebentyayeva T."/>
            <person name="Dettori M.T."/>
            <person name="Grimwood J."/>
            <person name="Cattonaro F."/>
            <person name="Zuccolo A."/>
            <person name="Rossini L."/>
            <person name="Jenkins J."/>
            <person name="Vendramin E."/>
            <person name="Meisel L.A."/>
            <person name="Decroocq V."/>
            <person name="Sosinski B."/>
            <person name="Prochnik S."/>
            <person name="Mitros T."/>
            <person name="Policriti A."/>
            <person name="Cipriani G."/>
            <person name="Dondini L."/>
            <person name="Ficklin S."/>
            <person name="Goodstein D.M."/>
            <person name="Xuan P."/>
            <person name="Del Fabbro C."/>
            <person name="Aramini V."/>
            <person name="Copetti D."/>
            <person name="Gonzalez S."/>
            <person name="Horner D.S."/>
            <person name="Falchi R."/>
            <person name="Lucas S."/>
            <person name="Mica E."/>
            <person name="Maldonado J."/>
            <person name="Lazzari B."/>
            <person name="Bielenberg D."/>
            <person name="Pirona R."/>
            <person name="Miculan M."/>
            <person name="Barakat A."/>
            <person name="Testolin R."/>
            <person name="Stella A."/>
            <person name="Tartarini S."/>
            <person name="Tonutti P."/>
            <person name="Arus P."/>
            <person name="Orellana A."/>
            <person name="Wells C."/>
            <person name="Main D."/>
            <person name="Vizzotto G."/>
            <person name="Silva H."/>
            <person name="Salamini F."/>
            <person name="Schmutz J."/>
            <person name="Morgante M."/>
            <person name="Rokhsar D.S."/>
        </authorList>
    </citation>
    <scope>NUCLEOTIDE SEQUENCE [LARGE SCALE GENOMIC DNA]</scope>
    <source>
        <strain evidence="2">cv. Nemared</strain>
    </source>
</reference>
<evidence type="ECO:0000313" key="2">
    <source>
        <dbReference type="Proteomes" id="UP000006882"/>
    </source>
</evidence>
<organism evidence="1 2">
    <name type="scientific">Prunus persica</name>
    <name type="common">Peach</name>
    <name type="synonym">Amygdalus persica</name>
    <dbReference type="NCBI Taxonomy" id="3760"/>
    <lineage>
        <taxon>Eukaryota</taxon>
        <taxon>Viridiplantae</taxon>
        <taxon>Streptophyta</taxon>
        <taxon>Embryophyta</taxon>
        <taxon>Tracheophyta</taxon>
        <taxon>Spermatophyta</taxon>
        <taxon>Magnoliopsida</taxon>
        <taxon>eudicotyledons</taxon>
        <taxon>Gunneridae</taxon>
        <taxon>Pentapetalae</taxon>
        <taxon>rosids</taxon>
        <taxon>fabids</taxon>
        <taxon>Rosales</taxon>
        <taxon>Rosaceae</taxon>
        <taxon>Amygdaloideae</taxon>
        <taxon>Amygdaleae</taxon>
        <taxon>Prunus</taxon>
    </lineage>
</organism>
<gene>
    <name evidence="1" type="ORF">PRUPE_7G194900</name>
</gene>
<dbReference type="AlphaFoldDB" id="A0A251NDX0"/>
<name>A0A251NDX0_PRUPE</name>
<dbReference type="Gramene" id="ONH97527">
    <property type="protein sequence ID" value="ONH97527"/>
    <property type="gene ID" value="PRUPE_7G194900"/>
</dbReference>
<accession>A0A251NDX0</accession>
<dbReference type="Proteomes" id="UP000006882">
    <property type="component" value="Chromosome G7"/>
</dbReference>
<protein>
    <submittedName>
        <fullName evidence="1">Uncharacterized protein</fullName>
    </submittedName>
</protein>
<proteinExistence type="predicted"/>